<sequence>MSSLIPLDRNDENGVSKRAGQYTIPKKFQDELLKSGEDFDPLDNRESNKTVAGKESDYQRQRYNVNLDNKSYKELMEEKVLEDEEKRVHALIQQKEKEKENDNDNENENENENGIGIGKDDKVETARKRRKRRWDVTEEDKLKEKMEAETKKSRWEEEARPKLNYPVINGIPLTNEILDKILPEGYEILRVPASYKPNEDVAPDFVDSLETENNLGYMIPQESTLGTEYLKANIQADVPKDLQFLKDHDVKYFASTLGAMTKEEKKGLSLDEQKKRRLIKLILRIKNGSPQIRKQAMRSLTDNSRYFGSKLLFDQILPLLKEPTLDDQERHLLVKVVDRAMYKLDDLVRSDTRRILNAITPLLTDEDYFSRVEAREIISNLSKAAGLSHMIATLRPDIDSSDEFIRNITARTFAIVANALGIQSLLPFLKAVCRSRKSWQARHTGIKIVQQIAILMGSGILPHLNGLVECISQGMEDEQLNVRTITAMALASLAEASAPYGIESFEGILEPLWNGIKRHRGKALATFLKAIGFIISLMDPEYASHYSKEVFQILIREFSSQDEEMKKTCLKVVQQCCSTEGISKSFLIDKILDDFFKNYWQRRVAMDKKINKILIETTYHLSIKCGVSIIVDRILIYLKDENEIFRRMTIETIDEIVLNLGSSDLSDRSAELLLDGIVFAYQQQSLGQDAVILHGFSTIVNSLGIRIKPHLQAIVSVILFRLKNKNPENRQQAADLISLIVPALRSCHEEDMVVRLSEILYESLGEVYPEVLGSILNALKSIILAVGIEDINPPIGQILPTLTPILRNRHEKVQENVIQLIGIIADKGSEYINAREWMRICFELLEMLKSPKKSIRKYANKTFGFIAKAIGPQDVLATLLNNLKVQERQLRVCTAVAIAIVAETCKPFTVIPALMNEYRTPDKNVQNGVLKSLSFMFEYLGDSTVEKEYIYSLVPLLEDALTDRDQVHRQTASSVVKHMALGCIGDGVEEIFIHFLNLILPNIFETSPHVIERILESIDCIRNNIGNGILMNYCLSGLFHPAKMVRQPYWKVYNSMYVQSCDSMVPYYPDFDDEIIQEDGHKKIEELDIWL</sequence>
<dbReference type="FunFam" id="1.25.10.10:FF:000088">
    <property type="entry name" value="Splicing factor 3b, subunit 1"/>
    <property type="match status" value="1"/>
</dbReference>
<dbReference type="AlphaFoldDB" id="A0A1E4TNJ8"/>
<dbReference type="GO" id="GO:0000974">
    <property type="term" value="C:Prp19 complex"/>
    <property type="evidence" value="ECO:0007669"/>
    <property type="project" value="EnsemblFungi"/>
</dbReference>
<dbReference type="FunFam" id="1.25.10.10:FF:000039">
    <property type="entry name" value="Splicing factor 3B subunit 1"/>
    <property type="match status" value="1"/>
</dbReference>
<dbReference type="PROSITE" id="PS50077">
    <property type="entry name" value="HEAT_REPEAT"/>
    <property type="match status" value="1"/>
</dbReference>
<evidence type="ECO:0000256" key="4">
    <source>
        <dbReference type="ARBA" id="ARBA00022728"/>
    </source>
</evidence>
<evidence type="ECO:0000256" key="7">
    <source>
        <dbReference type="ARBA" id="ARBA00023242"/>
    </source>
</evidence>
<dbReference type="OrthoDB" id="438939at2759"/>
<dbReference type="GO" id="GO:0005686">
    <property type="term" value="C:U2 snRNP"/>
    <property type="evidence" value="ECO:0007669"/>
    <property type="project" value="EnsemblFungi"/>
</dbReference>
<feature type="domain" description="Phosphatase PP2A regulatory subunit A/Splicing factor 3B subunit 1-like HEAT repeat" evidence="12">
    <location>
        <begin position="868"/>
        <end position="940"/>
    </location>
</feature>
<proteinExistence type="inferred from homology"/>
<dbReference type="Gene3D" id="1.25.10.10">
    <property type="entry name" value="Leucine-rich Repeat Variant"/>
    <property type="match status" value="4"/>
</dbReference>
<evidence type="ECO:0000256" key="8">
    <source>
        <dbReference type="ARBA" id="ARBA00038332"/>
    </source>
</evidence>
<dbReference type="InterPro" id="IPR015016">
    <property type="entry name" value="SF3b_su1"/>
</dbReference>
<dbReference type="STRING" id="669874.A0A1E4TNJ8"/>
<evidence type="ECO:0000313" key="14">
    <source>
        <dbReference type="Proteomes" id="UP000094236"/>
    </source>
</evidence>
<evidence type="ECO:0000256" key="2">
    <source>
        <dbReference type="ARBA" id="ARBA00005754"/>
    </source>
</evidence>
<keyword evidence="14" id="KW-1185">Reference proteome</keyword>
<comment type="similarity">
    <text evidence="2">Belongs to the SF3B1 family.</text>
</comment>
<keyword evidence="3" id="KW-0507">mRNA processing</keyword>
<dbReference type="GO" id="GO:0003729">
    <property type="term" value="F:mRNA binding"/>
    <property type="evidence" value="ECO:0007669"/>
    <property type="project" value="EnsemblFungi"/>
</dbReference>
<comment type="similarity">
    <text evidence="8">Belongs to the phosphatase 2A regulatory subunit A family.</text>
</comment>
<dbReference type="Pfam" id="PF08920">
    <property type="entry name" value="SF3b1"/>
    <property type="match status" value="1"/>
</dbReference>
<keyword evidence="6" id="KW-0508">mRNA splicing</keyword>
<evidence type="ECO:0000256" key="10">
    <source>
        <dbReference type="SAM" id="MobiDB-lite"/>
    </source>
</evidence>
<feature type="region of interest" description="Disordered" evidence="10">
    <location>
        <begin position="1"/>
        <end position="23"/>
    </location>
</feature>
<dbReference type="GO" id="GO:0071014">
    <property type="term" value="C:post-mRNA release spliceosomal complex"/>
    <property type="evidence" value="ECO:0007669"/>
    <property type="project" value="EnsemblFungi"/>
</dbReference>
<dbReference type="InterPro" id="IPR054573">
    <property type="entry name" value="PP2A/SF3B1-like_HEAT"/>
</dbReference>
<feature type="region of interest" description="Disordered" evidence="10">
    <location>
        <begin position="35"/>
        <end position="60"/>
    </location>
</feature>
<evidence type="ECO:0000259" key="12">
    <source>
        <dbReference type="Pfam" id="PF22646"/>
    </source>
</evidence>
<dbReference type="EMBL" id="KV454018">
    <property type="protein sequence ID" value="ODV93299.1"/>
    <property type="molecule type" value="Genomic_DNA"/>
</dbReference>
<dbReference type="InterPro" id="IPR016024">
    <property type="entry name" value="ARM-type_fold"/>
</dbReference>
<dbReference type="Pfam" id="PF22646">
    <property type="entry name" value="PPP2R1A-like_HEAT"/>
    <property type="match status" value="1"/>
</dbReference>
<dbReference type="InterPro" id="IPR011989">
    <property type="entry name" value="ARM-like"/>
</dbReference>
<feature type="compositionally biased region" description="Basic and acidic residues" evidence="10">
    <location>
        <begin position="93"/>
        <end position="102"/>
    </location>
</feature>
<feature type="region of interest" description="Disordered" evidence="10">
    <location>
        <begin position="93"/>
        <end position="135"/>
    </location>
</feature>
<comment type="subcellular location">
    <subcellularLocation>
        <location evidence="1">Nucleus</location>
    </subcellularLocation>
</comment>
<name>A0A1E4TNJ8_PACTA</name>
<keyword evidence="4" id="KW-0747">Spliceosome</keyword>
<dbReference type="GO" id="GO:0000245">
    <property type="term" value="P:spliceosomal complex assembly"/>
    <property type="evidence" value="ECO:0007669"/>
    <property type="project" value="EnsemblFungi"/>
</dbReference>
<dbReference type="Proteomes" id="UP000094236">
    <property type="component" value="Unassembled WGS sequence"/>
</dbReference>
<evidence type="ECO:0000256" key="6">
    <source>
        <dbReference type="ARBA" id="ARBA00023187"/>
    </source>
</evidence>
<accession>A0A1E4TNJ8</accession>
<keyword evidence="5" id="KW-0677">Repeat</keyword>
<evidence type="ECO:0000256" key="5">
    <source>
        <dbReference type="ARBA" id="ARBA00022737"/>
    </source>
</evidence>
<feature type="repeat" description="HEAT" evidence="9">
    <location>
        <begin position="910"/>
        <end position="948"/>
    </location>
</feature>
<gene>
    <name evidence="13" type="ORF">PACTADRAFT_51908</name>
</gene>
<keyword evidence="7" id="KW-0539">Nucleus</keyword>
<dbReference type="PANTHER" id="PTHR12097">
    <property type="entry name" value="SPLICING FACTOR 3B, SUBUNIT 1-RELATED"/>
    <property type="match status" value="1"/>
</dbReference>
<dbReference type="GO" id="GO:0071004">
    <property type="term" value="C:U2-type prespliceosome"/>
    <property type="evidence" value="ECO:0007669"/>
    <property type="project" value="EnsemblFungi"/>
</dbReference>
<dbReference type="InterPro" id="IPR038737">
    <property type="entry name" value="SF3b_su1-like"/>
</dbReference>
<evidence type="ECO:0000256" key="3">
    <source>
        <dbReference type="ARBA" id="ARBA00022664"/>
    </source>
</evidence>
<evidence type="ECO:0000256" key="9">
    <source>
        <dbReference type="PROSITE-ProRule" id="PRU00103"/>
    </source>
</evidence>
<dbReference type="GO" id="GO:0140727">
    <property type="term" value="P:siRNA-mediated pericentric heterochromatin formation"/>
    <property type="evidence" value="ECO:0007669"/>
    <property type="project" value="EnsemblFungi"/>
</dbReference>
<dbReference type="GO" id="GO:0045292">
    <property type="term" value="P:mRNA cis splicing, via spliceosome"/>
    <property type="evidence" value="ECO:0007669"/>
    <property type="project" value="EnsemblFungi"/>
</dbReference>
<reference evidence="14" key="1">
    <citation type="submission" date="2016-05" db="EMBL/GenBank/DDBJ databases">
        <title>Comparative genomics of biotechnologically important yeasts.</title>
        <authorList>
            <consortium name="DOE Joint Genome Institute"/>
            <person name="Riley R."/>
            <person name="Haridas S."/>
            <person name="Wolfe K.H."/>
            <person name="Lopes M.R."/>
            <person name="Hittinger C.T."/>
            <person name="Goker M."/>
            <person name="Salamov A."/>
            <person name="Wisecaver J."/>
            <person name="Long T.M."/>
            <person name="Aerts A.L."/>
            <person name="Barry K."/>
            <person name="Choi C."/>
            <person name="Clum A."/>
            <person name="Coughlan A.Y."/>
            <person name="Deshpande S."/>
            <person name="Douglass A.P."/>
            <person name="Hanson S.J."/>
            <person name="Klenk H.-P."/>
            <person name="Labutti K."/>
            <person name="Lapidus A."/>
            <person name="Lindquist E."/>
            <person name="Lipzen A."/>
            <person name="Meier-Kolthoff J.P."/>
            <person name="Ohm R.A."/>
            <person name="Otillar R.P."/>
            <person name="Pangilinan J."/>
            <person name="Peng Y."/>
            <person name="Rokas A."/>
            <person name="Rosa C.A."/>
            <person name="Scheuner C."/>
            <person name="Sibirny A.A."/>
            <person name="Slot J.C."/>
            <person name="Stielow J.B."/>
            <person name="Sun H."/>
            <person name="Kurtzman C.P."/>
            <person name="Blackwell M."/>
            <person name="Grigoriev I.V."/>
            <person name="Jeffries T.W."/>
        </authorList>
    </citation>
    <scope>NUCLEOTIDE SEQUENCE [LARGE SCALE GENOMIC DNA]</scope>
    <source>
        <strain evidence="14">NRRL Y-2460</strain>
    </source>
</reference>
<protein>
    <submittedName>
        <fullName evidence="13">Uncharacterized protein</fullName>
    </submittedName>
</protein>
<feature type="domain" description="Splicing factor 3B subunit 1" evidence="11">
    <location>
        <begin position="172"/>
        <end position="222"/>
    </location>
</feature>
<dbReference type="InterPro" id="IPR021133">
    <property type="entry name" value="HEAT_type_2"/>
</dbReference>
<evidence type="ECO:0000256" key="1">
    <source>
        <dbReference type="ARBA" id="ARBA00004123"/>
    </source>
</evidence>
<dbReference type="SUPFAM" id="SSF48371">
    <property type="entry name" value="ARM repeat"/>
    <property type="match status" value="1"/>
</dbReference>
<organism evidence="13 14">
    <name type="scientific">Pachysolen tannophilus NRRL Y-2460</name>
    <dbReference type="NCBI Taxonomy" id="669874"/>
    <lineage>
        <taxon>Eukaryota</taxon>
        <taxon>Fungi</taxon>
        <taxon>Dikarya</taxon>
        <taxon>Ascomycota</taxon>
        <taxon>Saccharomycotina</taxon>
        <taxon>Pichiomycetes</taxon>
        <taxon>Pachysolenaceae</taxon>
        <taxon>Pachysolen</taxon>
    </lineage>
</organism>
<evidence type="ECO:0000259" key="11">
    <source>
        <dbReference type="Pfam" id="PF08920"/>
    </source>
</evidence>
<evidence type="ECO:0000313" key="13">
    <source>
        <dbReference type="EMBL" id="ODV93299.1"/>
    </source>
</evidence>